<dbReference type="EMBL" id="CM010724">
    <property type="protein sequence ID" value="RZC81304.1"/>
    <property type="molecule type" value="Genomic_DNA"/>
</dbReference>
<evidence type="ECO:0008006" key="3">
    <source>
        <dbReference type="Google" id="ProtNLM"/>
    </source>
</evidence>
<proteinExistence type="predicted"/>
<keyword evidence="2" id="KW-1185">Reference proteome</keyword>
<dbReference type="Gramene" id="RZC81304">
    <property type="protein sequence ID" value="RZC81304"/>
    <property type="gene ID" value="C5167_043892"/>
</dbReference>
<dbReference type="InterPro" id="IPR052608">
    <property type="entry name" value="U-box_domain_protein"/>
</dbReference>
<evidence type="ECO:0000313" key="2">
    <source>
        <dbReference type="Proteomes" id="UP000316621"/>
    </source>
</evidence>
<dbReference type="PANTHER" id="PTHR45958:SF4">
    <property type="entry name" value="U-BOX DOMAIN-CONTAINING PROTEIN 42-RELATED"/>
    <property type="match status" value="1"/>
</dbReference>
<dbReference type="Proteomes" id="UP000316621">
    <property type="component" value="Chromosome 10"/>
</dbReference>
<gene>
    <name evidence="1" type="ORF">C5167_043892</name>
</gene>
<dbReference type="OMA" id="NSHEVNH"/>
<name>A0A4Y7L6Z7_PAPSO</name>
<evidence type="ECO:0000313" key="1">
    <source>
        <dbReference type="EMBL" id="RZC81304.1"/>
    </source>
</evidence>
<accession>A0A4Y7L6Z7</accession>
<dbReference type="PANTHER" id="PTHR45958">
    <property type="entry name" value="RING-TYPE E3 UBIQUITIN TRANSFERASE"/>
    <property type="match status" value="1"/>
</dbReference>
<organism evidence="1 2">
    <name type="scientific">Papaver somniferum</name>
    <name type="common">Opium poppy</name>
    <dbReference type="NCBI Taxonomy" id="3469"/>
    <lineage>
        <taxon>Eukaryota</taxon>
        <taxon>Viridiplantae</taxon>
        <taxon>Streptophyta</taxon>
        <taxon>Embryophyta</taxon>
        <taxon>Tracheophyta</taxon>
        <taxon>Spermatophyta</taxon>
        <taxon>Magnoliopsida</taxon>
        <taxon>Ranunculales</taxon>
        <taxon>Papaveraceae</taxon>
        <taxon>Papaveroideae</taxon>
        <taxon>Papaver</taxon>
    </lineage>
</organism>
<protein>
    <recommendedName>
        <fullName evidence="3">Armadillo repeat-containing domain-containing protein</fullName>
    </recommendedName>
</protein>
<dbReference type="InterPro" id="IPR011989">
    <property type="entry name" value="ARM-like"/>
</dbReference>
<reference evidence="1 2" key="1">
    <citation type="journal article" date="2018" name="Science">
        <title>The opium poppy genome and morphinan production.</title>
        <authorList>
            <person name="Guo L."/>
            <person name="Winzer T."/>
            <person name="Yang X."/>
            <person name="Li Y."/>
            <person name="Ning Z."/>
            <person name="He Z."/>
            <person name="Teodor R."/>
            <person name="Lu Y."/>
            <person name="Bowser T.A."/>
            <person name="Graham I.A."/>
            <person name="Ye K."/>
        </authorList>
    </citation>
    <scope>NUCLEOTIDE SEQUENCE [LARGE SCALE GENOMIC DNA]</scope>
    <source>
        <strain evidence="2">cv. HN1</strain>
        <tissue evidence="1">Leaves</tissue>
    </source>
</reference>
<dbReference type="Gene3D" id="1.25.10.10">
    <property type="entry name" value="Leucine-rich Repeat Variant"/>
    <property type="match status" value="1"/>
</dbReference>
<dbReference type="SUPFAM" id="SSF48371">
    <property type="entry name" value="ARM repeat"/>
    <property type="match status" value="1"/>
</dbReference>
<dbReference type="AlphaFoldDB" id="A0A4Y7L6Z7"/>
<sequence length="174" mass="19365">MIIEALKDLQNLCQKKPYTKVQVRTTGVLSLVSQLIIYTDKKVRCMTLATLQLLAENDDEAKDMIAKKKTITIIITMLSSNHLPERHAALSLLLELSTSELLSEKIGSIAGAILMLITIKYNQSFDAFTAESTNKILRNLEKSPKNIKCMAENGLLEPLLNHFIDGSEDMQMGA</sequence>
<dbReference type="InterPro" id="IPR016024">
    <property type="entry name" value="ARM-type_fold"/>
</dbReference>